<proteinExistence type="predicted"/>
<reference evidence="3" key="1">
    <citation type="journal article" date="2019" name="Int. J. Syst. Evol. Microbiol.">
        <title>The Global Catalogue of Microorganisms (GCM) 10K type strain sequencing project: providing services to taxonomists for standard genome sequencing and annotation.</title>
        <authorList>
            <consortium name="The Broad Institute Genomics Platform"/>
            <consortium name="The Broad Institute Genome Sequencing Center for Infectious Disease"/>
            <person name="Wu L."/>
            <person name="Ma J."/>
        </authorList>
    </citation>
    <scope>NUCLEOTIDE SEQUENCE [LARGE SCALE GENOMIC DNA]</scope>
    <source>
        <strain evidence="3">CCM 8749</strain>
    </source>
</reference>
<feature type="domain" description="DUF4365" evidence="1">
    <location>
        <begin position="9"/>
        <end position="118"/>
    </location>
</feature>
<dbReference type="Proteomes" id="UP001596250">
    <property type="component" value="Unassembled WGS sequence"/>
</dbReference>
<dbReference type="Pfam" id="PF14280">
    <property type="entry name" value="DUF4365"/>
    <property type="match status" value="1"/>
</dbReference>
<keyword evidence="3" id="KW-1185">Reference proteome</keyword>
<sequence>MCLANGKIERIAVDAVRKEANKPGSFLKPEIAESDKGISFDGNITVYSDDSEKKESFSGFVPVQVKGTQVRTFHSNNISFSLELKDYRNYLKTDGVILFVVEVMDNGETKIFYKSLLSMELSILISQYGKQSTKSVKLRPLEETTLYEVCRKFLNEKTYQSNYLIGRDYSIFDEFTGFKLNSMTFDPSNVKTSNIFDHDFVLYGVLGKIQFPLSFGRFDKISQRDVITFRANGELFDLNTQIIIEELITTIEIEEIFKIKINRKDNRFNYKFTKFHSLAAQLRALPLIMNLFLGKTVEFNGSTLSLDSNTEKLKVQYEKVTKHYAEINELKETFEFFGIPLDTEFEKGEDANLFGILRTLRKITLENKLIGINLEEPGSGRLINLNIANRRIVVFYEPKSDKILINAFANEALNIKCFIKNDINGEAIPYSIYILLNIDSLTSCNFNPRIVCESFDQFDPFIDEVTFTHSINFCLKCIKAFDKSGDRRLLDVAKYIIMKHNEKQGNNRDHNNIVLINLLQINYRLCSGLSDLETKALIKLKYEEIQKNDIGLLFCINVLLKNRTEAQAVYEQLDNKTQEFYKELPIYEIYHDLLQM</sequence>
<gene>
    <name evidence="2" type="ORF">ACFPXP_08350</name>
</gene>
<evidence type="ECO:0000259" key="1">
    <source>
        <dbReference type="Pfam" id="PF14280"/>
    </source>
</evidence>
<organism evidence="2 3">
    <name type="scientific">Marinicrinis lubricantis</name>
    <dbReference type="NCBI Taxonomy" id="2086470"/>
    <lineage>
        <taxon>Bacteria</taxon>
        <taxon>Bacillati</taxon>
        <taxon>Bacillota</taxon>
        <taxon>Bacilli</taxon>
        <taxon>Bacillales</taxon>
        <taxon>Paenibacillaceae</taxon>
    </lineage>
</organism>
<dbReference type="InterPro" id="IPR025375">
    <property type="entry name" value="DUF4365"/>
</dbReference>
<name>A0ABW1IN26_9BACL</name>
<dbReference type="EMBL" id="JBHSQV010000096">
    <property type="protein sequence ID" value="MFC5986440.1"/>
    <property type="molecule type" value="Genomic_DNA"/>
</dbReference>
<dbReference type="RefSeq" id="WP_379893772.1">
    <property type="nucleotide sequence ID" value="NZ_JBHSQV010000096.1"/>
</dbReference>
<protein>
    <submittedName>
        <fullName evidence="2">DUF4365 domain-containing protein</fullName>
    </submittedName>
</protein>
<accession>A0ABW1IN26</accession>
<comment type="caution">
    <text evidence="2">The sequence shown here is derived from an EMBL/GenBank/DDBJ whole genome shotgun (WGS) entry which is preliminary data.</text>
</comment>
<evidence type="ECO:0000313" key="3">
    <source>
        <dbReference type="Proteomes" id="UP001596250"/>
    </source>
</evidence>
<evidence type="ECO:0000313" key="2">
    <source>
        <dbReference type="EMBL" id="MFC5986440.1"/>
    </source>
</evidence>